<dbReference type="Proteomes" id="UP000326169">
    <property type="component" value="Unassembled WGS sequence"/>
</dbReference>
<dbReference type="GeneID" id="301685815"/>
<organism evidence="2 3">
    <name type="scientific">Limnospira platensis NIES-46</name>
    <dbReference type="NCBI Taxonomy" id="1236695"/>
    <lineage>
        <taxon>Bacteria</taxon>
        <taxon>Bacillati</taxon>
        <taxon>Cyanobacteriota</taxon>
        <taxon>Cyanophyceae</taxon>
        <taxon>Oscillatoriophycideae</taxon>
        <taxon>Oscillatoriales</taxon>
        <taxon>Sirenicapillariaceae</taxon>
        <taxon>Limnospira</taxon>
    </lineage>
</organism>
<feature type="compositionally biased region" description="Basic and acidic residues" evidence="1">
    <location>
        <begin position="1"/>
        <end position="10"/>
    </location>
</feature>
<keyword evidence="3" id="KW-1185">Reference proteome</keyword>
<dbReference type="RefSeq" id="WP_014275614.1">
    <property type="nucleotide sequence ID" value="NZ_BIMW01000090.1"/>
</dbReference>
<proteinExistence type="predicted"/>
<comment type="caution">
    <text evidence="2">The sequence shown here is derived from an EMBL/GenBank/DDBJ whole genome shotgun (WGS) entry which is preliminary data.</text>
</comment>
<protein>
    <submittedName>
        <fullName evidence="2">Uncharacterized protein</fullName>
    </submittedName>
</protein>
<dbReference type="EMBL" id="BIMW01000090">
    <property type="protein sequence ID" value="GCE94141.1"/>
    <property type="molecule type" value="Genomic_DNA"/>
</dbReference>
<reference evidence="2 3" key="1">
    <citation type="journal article" date="2019" name="J Genomics">
        <title>The Draft Genome of a Hydrogen-producing Cyanobacterium, Arthrospira platensis NIES-46.</title>
        <authorList>
            <person name="Suzuki S."/>
            <person name="Yamaguchi H."/>
            <person name="Kawachi M."/>
        </authorList>
    </citation>
    <scope>NUCLEOTIDE SEQUENCE [LARGE SCALE GENOMIC DNA]</scope>
    <source>
        <strain evidence="2 3">NIES-46</strain>
    </source>
</reference>
<accession>A0A5M3T8D1</accession>
<sequence length="58" mass="6809">MSTTRTDRNRSTIPNSNHDQNFDFDQWVKAVKPQLMAALRANNPISELHTNGRYHQKR</sequence>
<evidence type="ECO:0000256" key="1">
    <source>
        <dbReference type="SAM" id="MobiDB-lite"/>
    </source>
</evidence>
<name>A0A5M3T8D1_LIMPL</name>
<evidence type="ECO:0000313" key="3">
    <source>
        <dbReference type="Proteomes" id="UP000326169"/>
    </source>
</evidence>
<feature type="region of interest" description="Disordered" evidence="1">
    <location>
        <begin position="1"/>
        <end position="21"/>
    </location>
</feature>
<evidence type="ECO:0000313" key="2">
    <source>
        <dbReference type="EMBL" id="GCE94141.1"/>
    </source>
</evidence>
<gene>
    <name evidence="2" type="ORF">NIES46_21940</name>
</gene>